<comment type="similarity">
    <text evidence="1">Belongs to the ABC transporter superfamily.</text>
</comment>
<dbReference type="InterPro" id="IPR027417">
    <property type="entry name" value="P-loop_NTPase"/>
</dbReference>
<evidence type="ECO:0000256" key="2">
    <source>
        <dbReference type="ARBA" id="ARBA00022448"/>
    </source>
</evidence>
<dbReference type="SMART" id="SM00382">
    <property type="entry name" value="AAA"/>
    <property type="match status" value="1"/>
</dbReference>
<dbReference type="CDD" id="cd03225">
    <property type="entry name" value="ABC_cobalt_CbiO_domain1"/>
    <property type="match status" value="1"/>
</dbReference>
<evidence type="ECO:0000256" key="1">
    <source>
        <dbReference type="ARBA" id="ARBA00005417"/>
    </source>
</evidence>
<feature type="domain" description="ABC transporter" evidence="5">
    <location>
        <begin position="27"/>
        <end position="269"/>
    </location>
</feature>
<dbReference type="InterPro" id="IPR015856">
    <property type="entry name" value="ABC_transpr_CbiO/EcfA_su"/>
</dbReference>
<evidence type="ECO:0000256" key="3">
    <source>
        <dbReference type="ARBA" id="ARBA00022741"/>
    </source>
</evidence>
<dbReference type="GO" id="GO:0005524">
    <property type="term" value="F:ATP binding"/>
    <property type="evidence" value="ECO:0007669"/>
    <property type="project" value="UniProtKB-KW"/>
</dbReference>
<organism evidence="6 7">
    <name type="scientific">Gordonibacter faecis</name>
    <dbReference type="NCBI Taxonomy" id="3047475"/>
    <lineage>
        <taxon>Bacteria</taxon>
        <taxon>Bacillati</taxon>
        <taxon>Actinomycetota</taxon>
        <taxon>Coriobacteriia</taxon>
        <taxon>Eggerthellales</taxon>
        <taxon>Eggerthellaceae</taxon>
        <taxon>Gordonibacter</taxon>
    </lineage>
</organism>
<keyword evidence="7" id="KW-1185">Reference proteome</keyword>
<dbReference type="PANTHER" id="PTHR43553:SF3">
    <property type="entry name" value="ABC TRANSPORTER ATP-BINDING PROTEIN MODF"/>
    <property type="match status" value="1"/>
</dbReference>
<dbReference type="Pfam" id="PF00005">
    <property type="entry name" value="ABC_tran"/>
    <property type="match status" value="1"/>
</dbReference>
<dbReference type="InterPro" id="IPR003593">
    <property type="entry name" value="AAA+_ATPase"/>
</dbReference>
<dbReference type="RefSeq" id="WP_283831295.1">
    <property type="nucleotide sequence ID" value="NZ_JASJEU010000007.1"/>
</dbReference>
<dbReference type="Proteomes" id="UP001232750">
    <property type="component" value="Unassembled WGS sequence"/>
</dbReference>
<keyword evidence="3" id="KW-0547">Nucleotide-binding</keyword>
<gene>
    <name evidence="6" type="ORF">QNJ86_03975</name>
</gene>
<dbReference type="Gene3D" id="3.40.50.300">
    <property type="entry name" value="P-loop containing nucleotide triphosphate hydrolases"/>
    <property type="match status" value="1"/>
</dbReference>
<name>A0ABT7DK94_9ACTN</name>
<reference evidence="6 7" key="1">
    <citation type="submission" date="2023-05" db="EMBL/GenBank/DDBJ databases">
        <title>Gordonibacter KGMB12511T sp. nov., isolated from faeces of healthy Korean.</title>
        <authorList>
            <person name="Kim H.S."/>
            <person name="Kim J.-S."/>
            <person name="Suh M.K."/>
            <person name="Eom M.K."/>
            <person name="Do H.E."/>
            <person name="Lee J.-S."/>
        </authorList>
    </citation>
    <scope>NUCLEOTIDE SEQUENCE [LARGE SCALE GENOMIC DNA]</scope>
    <source>
        <strain evidence="6 7">KGMB12511</strain>
    </source>
</reference>
<dbReference type="EMBL" id="JASJEU010000007">
    <property type="protein sequence ID" value="MDJ1649950.1"/>
    <property type="molecule type" value="Genomic_DNA"/>
</dbReference>
<protein>
    <submittedName>
        <fullName evidence="6">ATP-binding cassette domain-containing protein</fullName>
    </submittedName>
</protein>
<evidence type="ECO:0000259" key="5">
    <source>
        <dbReference type="PROSITE" id="PS50893"/>
    </source>
</evidence>
<dbReference type="PANTHER" id="PTHR43553">
    <property type="entry name" value="HEAVY METAL TRANSPORTER"/>
    <property type="match status" value="1"/>
</dbReference>
<dbReference type="InterPro" id="IPR050095">
    <property type="entry name" value="ECF_ABC_transporter_ATP-bd"/>
</dbReference>
<sequence length="285" mass="31069">MTEDALWRATKTAADCPQLFSHDAPFLQLRSAVVRRAGRAILTVDEFDLAHGEHLALLGPNGSGKSTFVRLITREILPLHRDEPPVRLNGRDRITLTEVKKALGVVSATMQDQITVHLPAVDVAAGGLFAMLGLPPKLDPAEADAARARALEVMTLLGIEDVAERDVMTLSTGQARRVLIARALVHDPEALVFDEPCTGLDPEGMFYVRRSMRTLAQAGKTVVLVTHYPEDVIPEIQRLVLVKDGAVFADGPKEQLLTSATMSALFDVPMEIKRTGPYYALVSAY</sequence>
<evidence type="ECO:0000313" key="7">
    <source>
        <dbReference type="Proteomes" id="UP001232750"/>
    </source>
</evidence>
<keyword evidence="2" id="KW-0813">Transport</keyword>
<dbReference type="PROSITE" id="PS50893">
    <property type="entry name" value="ABC_TRANSPORTER_2"/>
    <property type="match status" value="1"/>
</dbReference>
<keyword evidence="4 6" id="KW-0067">ATP-binding</keyword>
<comment type="caution">
    <text evidence="6">The sequence shown here is derived from an EMBL/GenBank/DDBJ whole genome shotgun (WGS) entry which is preliminary data.</text>
</comment>
<evidence type="ECO:0000313" key="6">
    <source>
        <dbReference type="EMBL" id="MDJ1649950.1"/>
    </source>
</evidence>
<proteinExistence type="inferred from homology"/>
<evidence type="ECO:0000256" key="4">
    <source>
        <dbReference type="ARBA" id="ARBA00022840"/>
    </source>
</evidence>
<dbReference type="SUPFAM" id="SSF52540">
    <property type="entry name" value="P-loop containing nucleoside triphosphate hydrolases"/>
    <property type="match status" value="1"/>
</dbReference>
<accession>A0ABT7DK94</accession>
<dbReference type="InterPro" id="IPR003439">
    <property type="entry name" value="ABC_transporter-like_ATP-bd"/>
</dbReference>